<evidence type="ECO:0000259" key="6">
    <source>
        <dbReference type="PROSITE" id="PS50039"/>
    </source>
</evidence>
<dbReference type="OrthoDB" id="5954824at2759"/>
<dbReference type="SUPFAM" id="SSF46785">
    <property type="entry name" value="Winged helix' DNA-binding domain"/>
    <property type="match status" value="1"/>
</dbReference>
<dbReference type="Gene3D" id="1.10.10.10">
    <property type="entry name" value="Winged helix-like DNA-binding domain superfamily/Winged helix DNA-binding domain"/>
    <property type="match status" value="1"/>
</dbReference>
<reference evidence="7 8" key="1">
    <citation type="submission" date="2019-09" db="EMBL/GenBank/DDBJ databases">
        <title>Bird 10,000 Genomes (B10K) Project - Family phase.</title>
        <authorList>
            <person name="Zhang G."/>
        </authorList>
    </citation>
    <scope>NUCLEOTIDE SEQUENCE [LARGE SCALE GENOMIC DNA]</scope>
    <source>
        <strain evidence="7">B10K-DU-002-08</strain>
        <tissue evidence="7">Muscle</tissue>
    </source>
</reference>
<dbReference type="InterPro" id="IPR036390">
    <property type="entry name" value="WH_DNA-bd_sf"/>
</dbReference>
<feature type="compositionally biased region" description="Low complexity" evidence="5">
    <location>
        <begin position="121"/>
        <end position="144"/>
    </location>
</feature>
<dbReference type="EMBL" id="VXBN01000883">
    <property type="protein sequence ID" value="NWQ99641.1"/>
    <property type="molecule type" value="Genomic_DNA"/>
</dbReference>
<proteinExistence type="predicted"/>
<protein>
    <recommendedName>
        <fullName evidence="3">Forkhead box protein G1</fullName>
    </recommendedName>
</protein>
<comment type="subcellular location">
    <subcellularLocation>
        <location evidence="1 4">Nucleus</location>
    </subcellularLocation>
</comment>
<dbReference type="InterPro" id="IPR018122">
    <property type="entry name" value="TF_fork_head_CS_1"/>
</dbReference>
<feature type="DNA-binding region" description="Fork-head" evidence="4">
    <location>
        <begin position="21"/>
        <end position="113"/>
    </location>
</feature>
<evidence type="ECO:0000256" key="1">
    <source>
        <dbReference type="ARBA" id="ARBA00004123"/>
    </source>
</evidence>
<feature type="domain" description="Fork-head" evidence="6">
    <location>
        <begin position="21"/>
        <end position="113"/>
    </location>
</feature>
<dbReference type="GO" id="GO:0000978">
    <property type="term" value="F:RNA polymerase II cis-regulatory region sequence-specific DNA binding"/>
    <property type="evidence" value="ECO:0007669"/>
    <property type="project" value="TreeGrafter"/>
</dbReference>
<dbReference type="PROSITE" id="PS50039">
    <property type="entry name" value="FORK_HEAD_3"/>
    <property type="match status" value="1"/>
</dbReference>
<dbReference type="PROSITE" id="PS00657">
    <property type="entry name" value="FORK_HEAD_1"/>
    <property type="match status" value="1"/>
</dbReference>
<evidence type="ECO:0000313" key="8">
    <source>
        <dbReference type="Proteomes" id="UP000580691"/>
    </source>
</evidence>
<feature type="region of interest" description="Disordered" evidence="5">
    <location>
        <begin position="106"/>
        <end position="147"/>
    </location>
</feature>
<dbReference type="Proteomes" id="UP000580691">
    <property type="component" value="Unassembled WGS sequence"/>
</dbReference>
<name>A0A7K4TNK9_9SYLV</name>
<accession>A0A7K4TNK9</accession>
<dbReference type="PANTHER" id="PTHR46805">
    <property type="entry name" value="FORKHEAD BOX PROTEIN J1"/>
    <property type="match status" value="1"/>
</dbReference>
<keyword evidence="2 4" id="KW-0238">DNA-binding</keyword>
<organism evidence="7 8">
    <name type="scientific">Sinosuthora webbiana</name>
    <dbReference type="NCBI Taxonomy" id="337173"/>
    <lineage>
        <taxon>Eukaryota</taxon>
        <taxon>Metazoa</taxon>
        <taxon>Chordata</taxon>
        <taxon>Craniata</taxon>
        <taxon>Vertebrata</taxon>
        <taxon>Euteleostomi</taxon>
        <taxon>Archelosauria</taxon>
        <taxon>Archosauria</taxon>
        <taxon>Dinosauria</taxon>
        <taxon>Saurischia</taxon>
        <taxon>Theropoda</taxon>
        <taxon>Coelurosauria</taxon>
        <taxon>Aves</taxon>
        <taxon>Neognathae</taxon>
        <taxon>Neoaves</taxon>
        <taxon>Telluraves</taxon>
        <taxon>Australaves</taxon>
        <taxon>Passeriformes</taxon>
        <taxon>Sylvioidea</taxon>
        <taxon>Sylviidae</taxon>
        <taxon>Sinosuthora</taxon>
    </lineage>
</organism>
<dbReference type="InterPro" id="IPR047513">
    <property type="entry name" value="FOXJ1"/>
</dbReference>
<dbReference type="InterPro" id="IPR001766">
    <property type="entry name" value="Fork_head_dom"/>
</dbReference>
<feature type="region of interest" description="Disordered" evidence="5">
    <location>
        <begin position="234"/>
        <end position="261"/>
    </location>
</feature>
<evidence type="ECO:0000313" key="7">
    <source>
        <dbReference type="EMBL" id="NWQ99641.1"/>
    </source>
</evidence>
<evidence type="ECO:0000256" key="3">
    <source>
        <dbReference type="ARBA" id="ARBA00034868"/>
    </source>
</evidence>
<dbReference type="PANTHER" id="PTHR46805:SF1">
    <property type="entry name" value="FORKHEAD BOX PROTEIN J1"/>
    <property type="match status" value="1"/>
</dbReference>
<dbReference type="InterPro" id="IPR030456">
    <property type="entry name" value="TF_fork_head_CS_2"/>
</dbReference>
<gene>
    <name evidence="7" type="primary">Foxj1_0</name>
    <name evidence="7" type="ORF">SINWEB_R10561</name>
</gene>
<feature type="non-terminal residue" evidence="7">
    <location>
        <position position="300"/>
    </location>
</feature>
<dbReference type="InterPro" id="IPR036388">
    <property type="entry name" value="WH-like_DNA-bd_sf"/>
</dbReference>
<sequence length="300" mass="32655">AVPWSPPPAGDVDYETNPHVRPPYSYAQLICMALEASGKPKLTLAAICKWIRDNFSYYRRAHPSWQSAIRHNLCINRRFVKVPRDKGEPGRGAYWKLHPQYSERLRNNSSEGRGALPAQTPPASGRRAQPAARRAPSPARSPRPGLEVGAELQRLLREFEEFETGPYSDAAGSDERQQLSPTPPVAEAAGLPSAAPGGSEEAGELTELTGGIDWESLLSPYLAEQDFLSLDNLELPIPSPAGEQGQQQVVPEPGRAQPGSEENLTAEAFLEAAWNEEIPEDLLPSCGLLEQGAENIPPSL</sequence>
<comment type="caution">
    <text evidence="7">The sequence shown here is derived from an EMBL/GenBank/DDBJ whole genome shotgun (WGS) entry which is preliminary data.</text>
</comment>
<dbReference type="FunFam" id="1.10.10.10:FF:000135">
    <property type="entry name" value="forkhead box protein G1"/>
    <property type="match status" value="1"/>
</dbReference>
<evidence type="ECO:0000256" key="5">
    <source>
        <dbReference type="SAM" id="MobiDB-lite"/>
    </source>
</evidence>
<keyword evidence="8" id="KW-1185">Reference proteome</keyword>
<dbReference type="GO" id="GO:0000981">
    <property type="term" value="F:DNA-binding transcription factor activity, RNA polymerase II-specific"/>
    <property type="evidence" value="ECO:0007669"/>
    <property type="project" value="TreeGrafter"/>
</dbReference>
<feature type="non-terminal residue" evidence="7">
    <location>
        <position position="1"/>
    </location>
</feature>
<dbReference type="SMART" id="SM00339">
    <property type="entry name" value="FH"/>
    <property type="match status" value="1"/>
</dbReference>
<dbReference type="GO" id="GO:0005634">
    <property type="term" value="C:nucleus"/>
    <property type="evidence" value="ECO:0007669"/>
    <property type="project" value="UniProtKB-SubCell"/>
</dbReference>
<dbReference type="AlphaFoldDB" id="A0A7K4TNK9"/>
<keyword evidence="4" id="KW-0539">Nucleus</keyword>
<feature type="region of interest" description="Disordered" evidence="5">
    <location>
        <begin position="165"/>
        <end position="204"/>
    </location>
</feature>
<evidence type="ECO:0000256" key="2">
    <source>
        <dbReference type="ARBA" id="ARBA00023125"/>
    </source>
</evidence>
<feature type="compositionally biased region" description="Low complexity" evidence="5">
    <location>
        <begin position="186"/>
        <end position="204"/>
    </location>
</feature>
<evidence type="ECO:0000256" key="4">
    <source>
        <dbReference type="PROSITE-ProRule" id="PRU00089"/>
    </source>
</evidence>
<dbReference type="PROSITE" id="PS00658">
    <property type="entry name" value="FORK_HEAD_2"/>
    <property type="match status" value="1"/>
</dbReference>
<dbReference type="PRINTS" id="PR00053">
    <property type="entry name" value="FORKHEAD"/>
</dbReference>
<dbReference type="Pfam" id="PF00250">
    <property type="entry name" value="Forkhead"/>
    <property type="match status" value="1"/>
</dbReference>